<evidence type="ECO:0000256" key="4">
    <source>
        <dbReference type="ARBA" id="ARBA00022801"/>
    </source>
</evidence>
<comment type="caution">
    <text evidence="7">The sequence shown here is derived from an EMBL/GenBank/DDBJ whole genome shotgun (WGS) entry which is preliminary data.</text>
</comment>
<dbReference type="InterPro" id="IPR036962">
    <property type="entry name" value="Glyco_hydro_3_N_sf"/>
</dbReference>
<organism evidence="7 8">
    <name type="scientific">Paenibacillus alvei</name>
    <name type="common">Bacillus alvei</name>
    <dbReference type="NCBI Taxonomy" id="44250"/>
    <lineage>
        <taxon>Bacteria</taxon>
        <taxon>Bacillati</taxon>
        <taxon>Bacillota</taxon>
        <taxon>Bacilli</taxon>
        <taxon>Bacillales</taxon>
        <taxon>Paenibacillaceae</taxon>
        <taxon>Paenibacillus</taxon>
    </lineage>
</organism>
<dbReference type="InterPro" id="IPR017853">
    <property type="entry name" value="GH"/>
</dbReference>
<protein>
    <recommendedName>
        <fullName evidence="3">beta-N-acetylhexosaminidase</fullName>
        <ecNumber evidence="3">3.2.1.52</ecNumber>
    </recommendedName>
</protein>
<keyword evidence="4" id="KW-0378">Hydrolase</keyword>
<feature type="domain" description="Glycoside hydrolase family 3 N-terminal" evidence="6">
    <location>
        <begin position="79"/>
        <end position="409"/>
    </location>
</feature>
<comment type="similarity">
    <text evidence="2">Belongs to the glycosyl hydrolase 3 family.</text>
</comment>
<dbReference type="InterPro" id="IPR050226">
    <property type="entry name" value="NagZ_Beta-hexosaminidase"/>
</dbReference>
<dbReference type="GO" id="GO:0009254">
    <property type="term" value="P:peptidoglycan turnover"/>
    <property type="evidence" value="ECO:0007669"/>
    <property type="project" value="TreeGrafter"/>
</dbReference>
<dbReference type="GO" id="GO:0005975">
    <property type="term" value="P:carbohydrate metabolic process"/>
    <property type="evidence" value="ECO:0007669"/>
    <property type="project" value="InterPro"/>
</dbReference>
<dbReference type="EMBL" id="JABFOR010000001">
    <property type="protein sequence ID" value="NOJ68971.1"/>
    <property type="molecule type" value="Genomic_DNA"/>
</dbReference>
<comment type="catalytic activity">
    <reaction evidence="1">
        <text>Hydrolysis of terminal non-reducing N-acetyl-D-hexosamine residues in N-acetyl-beta-D-hexosaminides.</text>
        <dbReference type="EC" id="3.2.1.52"/>
    </reaction>
</comment>
<evidence type="ECO:0000313" key="7">
    <source>
        <dbReference type="EMBL" id="NOJ68971.1"/>
    </source>
</evidence>
<dbReference type="SUPFAM" id="SSF51445">
    <property type="entry name" value="(Trans)glycosidases"/>
    <property type="match status" value="1"/>
</dbReference>
<dbReference type="GO" id="GO:0004563">
    <property type="term" value="F:beta-N-acetylhexosaminidase activity"/>
    <property type="evidence" value="ECO:0007669"/>
    <property type="project" value="UniProtKB-EC"/>
</dbReference>
<dbReference type="Gene3D" id="3.40.50.1700">
    <property type="entry name" value="Glycoside hydrolase family 3 C-terminal domain"/>
    <property type="match status" value="1"/>
</dbReference>
<accession>A0AAP6ZW16</accession>
<evidence type="ECO:0000256" key="3">
    <source>
        <dbReference type="ARBA" id="ARBA00012663"/>
    </source>
</evidence>
<dbReference type="Gene3D" id="3.20.20.300">
    <property type="entry name" value="Glycoside hydrolase, family 3, N-terminal domain"/>
    <property type="match status" value="1"/>
</dbReference>
<dbReference type="InterPro" id="IPR019800">
    <property type="entry name" value="Glyco_hydro_3_AS"/>
</dbReference>
<evidence type="ECO:0000256" key="1">
    <source>
        <dbReference type="ARBA" id="ARBA00001231"/>
    </source>
</evidence>
<evidence type="ECO:0000256" key="2">
    <source>
        <dbReference type="ARBA" id="ARBA00005336"/>
    </source>
</evidence>
<proteinExistence type="inferred from homology"/>
<dbReference type="Proteomes" id="UP000552038">
    <property type="component" value="Unassembled WGS sequence"/>
</dbReference>
<dbReference type="PANTHER" id="PTHR30480:SF13">
    <property type="entry name" value="BETA-HEXOSAMINIDASE"/>
    <property type="match status" value="1"/>
</dbReference>
<evidence type="ECO:0000313" key="8">
    <source>
        <dbReference type="Proteomes" id="UP000552038"/>
    </source>
</evidence>
<evidence type="ECO:0000256" key="5">
    <source>
        <dbReference type="ARBA" id="ARBA00023295"/>
    </source>
</evidence>
<dbReference type="Pfam" id="PF00933">
    <property type="entry name" value="Glyco_hydro_3"/>
    <property type="match status" value="1"/>
</dbReference>
<dbReference type="InterPro" id="IPR001764">
    <property type="entry name" value="Glyco_hydro_3_N"/>
</dbReference>
<reference evidence="7 8" key="1">
    <citation type="submission" date="2020-05" db="EMBL/GenBank/DDBJ databases">
        <title>Whole genome sequencing and identification of novel metabolites from Paenibacillus alvei strain JR949.</title>
        <authorList>
            <person name="Rajendhran J."/>
            <person name="Sree Pranav P."/>
            <person name="Mahalakshmi B."/>
            <person name="Karthikeyan R."/>
        </authorList>
    </citation>
    <scope>NUCLEOTIDE SEQUENCE [LARGE SCALE GENOMIC DNA]</scope>
    <source>
        <strain evidence="7 8">JR949</strain>
    </source>
</reference>
<dbReference type="PROSITE" id="PS00775">
    <property type="entry name" value="GLYCOSYL_HYDROL_F3"/>
    <property type="match status" value="1"/>
</dbReference>
<sequence>MLTRRRVILFLIPLCAVCLTLLVWSGYGANTVKLLLGKAPQVQLNSIPPKESRESIEQKVGQEGAEDGIRVEQWLQKLTLDEKIGQMLLIDLSALAAERPSTPVPQLVTQLAPGGIILFKDDIKSVEQTITNNLQMLRSSQLPLWIGVDQEGGAVNRIPFVSDWNGNMAIAATGDPRFASETAFEMGKMLRLLFFNLNFAPVADVNDDPFNPVIGLRSFGSEPDQVSAFVRSYVEGAHKSGLPAIVKHFPGHGSTRTDSHVGLPKLPYTLKRFEQVEWLPFKAAIEKGVDMIMSAHIQVPQIEPKTATSRKDGSSIMLPATLSSRVLSEILRNQLKFRGVIITDALNMRAIADNFGSEEAAVMSIQAGADILLMPPKPYEAVAAIRKAVTKGTLSEDRIDDSVRRILQLKLAYKIMDAKRASRMNVDQAIEKAKLYIASNQADKLMDRIAEHAITRWGAQMPSKQPHELITSTMNKVLLVGHDDRSLELMQQALQAELLKPGESAYNGPSSPATRNANAQRTYSVTCEIGKLKDKNLAAQIRSADAVIIVTNDIYRQPRSVEAITGLLAQLEQQKKPVAVIAAGLPYDVQVLRNAPVGYATYGLTERNVRMAARILLGRASAFGQLPVTDK</sequence>
<name>A0AAP6ZW16_PAEAL</name>
<dbReference type="InterPro" id="IPR036881">
    <property type="entry name" value="Glyco_hydro_3_C_sf"/>
</dbReference>
<dbReference type="AlphaFoldDB" id="A0AAP6ZW16"/>
<gene>
    <name evidence="7" type="ORF">HMI46_00195</name>
</gene>
<evidence type="ECO:0000259" key="6">
    <source>
        <dbReference type="Pfam" id="PF00933"/>
    </source>
</evidence>
<keyword evidence="5" id="KW-0326">Glycosidase</keyword>
<dbReference type="PANTHER" id="PTHR30480">
    <property type="entry name" value="BETA-HEXOSAMINIDASE-RELATED"/>
    <property type="match status" value="1"/>
</dbReference>
<dbReference type="EC" id="3.2.1.52" evidence="3"/>